<name>A0A1W6N4Z6_9PROT</name>
<evidence type="ECO:0000256" key="1">
    <source>
        <dbReference type="SAM" id="SignalP"/>
    </source>
</evidence>
<dbReference type="STRING" id="1414854.GQ61_05520"/>
<evidence type="ECO:0000313" key="3">
    <source>
        <dbReference type="Proteomes" id="UP000237351"/>
    </source>
</evidence>
<keyword evidence="1" id="KW-0732">Signal</keyword>
<proteinExistence type="predicted"/>
<organism evidence="2 3">
    <name type="scientific">Candidatus Nucleicultrix amoebiphila FS5</name>
    <dbReference type="NCBI Taxonomy" id="1414854"/>
    <lineage>
        <taxon>Bacteria</taxon>
        <taxon>Pseudomonadati</taxon>
        <taxon>Pseudomonadota</taxon>
        <taxon>Alphaproteobacteria</taxon>
        <taxon>Holosporales</taxon>
        <taxon>Candidatus Nucleicultricaceae</taxon>
        <taxon>Candidatus Nucleicultrix</taxon>
    </lineage>
</organism>
<evidence type="ECO:0000313" key="2">
    <source>
        <dbReference type="EMBL" id="ARN84838.1"/>
    </source>
</evidence>
<gene>
    <name evidence="2" type="ORF">GQ61_05520</name>
</gene>
<feature type="signal peptide" evidence="1">
    <location>
        <begin position="1"/>
        <end position="27"/>
    </location>
</feature>
<sequence>MNISLNRKLLSALTAAAYLANAGASFASQAMVEEVAEHGNRTSVWGFCTWGMKKAVSTTAKASAVFGVSELSRDYVWSGLKAVQNFASDAYTAYGPSVSHGLTVAYNTTTDVCGWGVDKYNTYSPTVSYYASPFLSAIGTGIEWTFEAAAAHPYVAAGVAVVGLYGMYKLGQKKAPGTTTTVDTEVKAELGVDDHSTVEVKSEGGQGQGTVIINNIMVSADAFQEFLRQNQMNVGSSSGGQKLLKVKKEVK</sequence>
<dbReference type="Proteomes" id="UP000237351">
    <property type="component" value="Chromosome"/>
</dbReference>
<dbReference type="KEGG" id="naf:GQ61_05520"/>
<dbReference type="RefSeq" id="WP_085784333.1">
    <property type="nucleotide sequence ID" value="NZ_CP008743.1"/>
</dbReference>
<protein>
    <submittedName>
        <fullName evidence="2">Uncharacterized protein</fullName>
    </submittedName>
</protein>
<reference evidence="2 3" key="1">
    <citation type="submission" date="2014-06" db="EMBL/GenBank/DDBJ databases">
        <title>The genome of the endonuclear symbiont Nucleicultrix amoebiphila.</title>
        <authorList>
            <person name="Schulz F."/>
            <person name="Horn M."/>
        </authorList>
    </citation>
    <scope>NUCLEOTIDE SEQUENCE [LARGE SCALE GENOMIC DNA]</scope>
    <source>
        <strain evidence="2 3">FS5</strain>
    </source>
</reference>
<dbReference type="AlphaFoldDB" id="A0A1W6N4Z6"/>
<keyword evidence="3" id="KW-1185">Reference proteome</keyword>
<feature type="chain" id="PRO_5012845779" evidence="1">
    <location>
        <begin position="28"/>
        <end position="251"/>
    </location>
</feature>
<accession>A0A1W6N4Z6</accession>
<dbReference type="EMBL" id="CP008743">
    <property type="protein sequence ID" value="ARN84838.1"/>
    <property type="molecule type" value="Genomic_DNA"/>
</dbReference>